<feature type="region of interest" description="Disordered" evidence="7">
    <location>
        <begin position="251"/>
        <end position="293"/>
    </location>
</feature>
<dbReference type="EMBL" id="ACSJ01000001">
    <property type="protein sequence ID" value="EES92153.1"/>
    <property type="molecule type" value="Genomic_DNA"/>
</dbReference>
<protein>
    <submittedName>
        <fullName evidence="10">NLP/P60 family protein</fullName>
    </submittedName>
</protein>
<keyword evidence="5" id="KW-0788">Thiol protease</keyword>
<feature type="signal peptide" evidence="8">
    <location>
        <begin position="1"/>
        <end position="25"/>
    </location>
</feature>
<dbReference type="PROSITE" id="PS51935">
    <property type="entry name" value="NLPC_P60"/>
    <property type="match status" value="1"/>
</dbReference>
<evidence type="ECO:0000256" key="3">
    <source>
        <dbReference type="ARBA" id="ARBA00022729"/>
    </source>
</evidence>
<evidence type="ECO:0000259" key="9">
    <source>
        <dbReference type="PROSITE" id="PS51935"/>
    </source>
</evidence>
<gene>
    <name evidence="10" type="ORF">CLG_B0125</name>
</gene>
<dbReference type="SUPFAM" id="SSF54001">
    <property type="entry name" value="Cysteine proteinases"/>
    <property type="match status" value="1"/>
</dbReference>
<feature type="coiled-coil region" evidence="6">
    <location>
        <begin position="29"/>
        <end position="108"/>
    </location>
</feature>
<comment type="caution">
    <text evidence="10">The sequence shown here is derived from an EMBL/GenBank/DDBJ whole genome shotgun (WGS) entry which is preliminary data.</text>
</comment>
<dbReference type="InterPro" id="IPR038765">
    <property type="entry name" value="Papain-like_cys_pep_sf"/>
</dbReference>
<reference evidence="10 11" key="1">
    <citation type="submission" date="2009-10" db="EMBL/GenBank/DDBJ databases">
        <authorList>
            <person name="Shrivastava S."/>
            <person name="Brinkac L.B."/>
            <person name="Brown J.L."/>
            <person name="Bruce D.B."/>
            <person name="Detter C."/>
            <person name="Green L.D."/>
            <person name="Munk C.A."/>
            <person name="Rogers Y.C."/>
            <person name="Tapia R."/>
            <person name="Saunders E.S."/>
            <person name="Sims D.R."/>
            <person name="Smith L.A."/>
            <person name="Smith T.J."/>
            <person name="Sutton G."/>
            <person name="Brettin T."/>
        </authorList>
    </citation>
    <scope>NUCLEOTIDE SEQUENCE [LARGE SCALE GENOMIC DNA]</scope>
    <source>
        <strain evidence="11">D str. 1873</strain>
    </source>
</reference>
<dbReference type="InterPro" id="IPR051202">
    <property type="entry name" value="Peptidase_C40"/>
</dbReference>
<dbReference type="Gene3D" id="3.90.1720.10">
    <property type="entry name" value="endopeptidase domain like (from Nostoc punctiforme)"/>
    <property type="match status" value="1"/>
</dbReference>
<feature type="region of interest" description="Disordered" evidence="7">
    <location>
        <begin position="182"/>
        <end position="204"/>
    </location>
</feature>
<dbReference type="PANTHER" id="PTHR47053:SF1">
    <property type="entry name" value="MUREIN DD-ENDOPEPTIDASE MEPH-RELATED"/>
    <property type="match status" value="1"/>
</dbReference>
<evidence type="ECO:0000313" key="11">
    <source>
        <dbReference type="Proteomes" id="UP000006160"/>
    </source>
</evidence>
<keyword evidence="6" id="KW-0175">Coiled coil</keyword>
<dbReference type="InterPro" id="IPR057309">
    <property type="entry name" value="PcsB_CC"/>
</dbReference>
<feature type="compositionally biased region" description="Basic and acidic residues" evidence="7">
    <location>
        <begin position="186"/>
        <end position="204"/>
    </location>
</feature>
<evidence type="ECO:0000256" key="8">
    <source>
        <dbReference type="SAM" id="SignalP"/>
    </source>
</evidence>
<keyword evidence="3 8" id="KW-0732">Signal</keyword>
<sequence>MHKKVASVVAVAVLLVTMGTSSVIASPLSDKLKQQQNSLQQNQTNYKNAQNKIQQLESKIESFDNQIEGLMREIQENKSKISSLQNDINRSQKEIVKAKKDIKEEQELYNQRMRTMYMNGVGGYLEVILGAENLGDLFQKIEAVKKLSDLDKKIVKQLRNKQENLQAKQDKLKSEQNKVVNLNKTQQEKVSKLEQDKKAQREVMAQAKKESQLYAGKLQSDQSQINATMKLIEQIKKQAEAARVINTPVDKSQSNVSIKDSKVSSSTNASSTSSSSRKSNTSSSRPSRGTSVNSNYSGNAVVAYASNFQGAPYQWGATGPNTFDCSGFTSYVYAHFGVGLPRTSGAQSGFGTYVSRDSLQPGDLVFFGSPVHHVGIYVGNGCYIHAPKTNDIVKISSLSARSDYSCARRVR</sequence>
<dbReference type="GO" id="GO:0008234">
    <property type="term" value="F:cysteine-type peptidase activity"/>
    <property type="evidence" value="ECO:0007669"/>
    <property type="project" value="UniProtKB-KW"/>
</dbReference>
<dbReference type="GO" id="GO:0006508">
    <property type="term" value="P:proteolysis"/>
    <property type="evidence" value="ECO:0007669"/>
    <property type="project" value="UniProtKB-KW"/>
</dbReference>
<dbReference type="Gene3D" id="6.10.250.3150">
    <property type="match status" value="1"/>
</dbReference>
<feature type="compositionally biased region" description="Low complexity" evidence="7">
    <location>
        <begin position="263"/>
        <end position="293"/>
    </location>
</feature>
<evidence type="ECO:0000256" key="7">
    <source>
        <dbReference type="SAM" id="MobiDB-lite"/>
    </source>
</evidence>
<proteinExistence type="inferred from homology"/>
<comment type="similarity">
    <text evidence="1">Belongs to the peptidase C40 family.</text>
</comment>
<evidence type="ECO:0000256" key="4">
    <source>
        <dbReference type="ARBA" id="ARBA00022801"/>
    </source>
</evidence>
<feature type="domain" description="NlpC/P60" evidence="9">
    <location>
        <begin position="295"/>
        <end position="411"/>
    </location>
</feature>
<dbReference type="Proteomes" id="UP000006160">
    <property type="component" value="Unassembled WGS sequence"/>
</dbReference>
<evidence type="ECO:0000313" key="10">
    <source>
        <dbReference type="EMBL" id="EES92153.1"/>
    </source>
</evidence>
<dbReference type="RefSeq" id="WP_004443692.1">
    <property type="nucleotide sequence ID" value="NZ_ACSJ01000001.1"/>
</dbReference>
<organism evidence="10 11">
    <name type="scientific">Clostridium botulinum D str. 1873</name>
    <dbReference type="NCBI Taxonomy" id="592027"/>
    <lineage>
        <taxon>Bacteria</taxon>
        <taxon>Bacillati</taxon>
        <taxon>Bacillota</taxon>
        <taxon>Clostridia</taxon>
        <taxon>Eubacteriales</taxon>
        <taxon>Clostridiaceae</taxon>
        <taxon>Clostridium</taxon>
    </lineage>
</organism>
<dbReference type="PANTHER" id="PTHR47053">
    <property type="entry name" value="MUREIN DD-ENDOPEPTIDASE MEPH-RELATED"/>
    <property type="match status" value="1"/>
</dbReference>
<evidence type="ECO:0000256" key="2">
    <source>
        <dbReference type="ARBA" id="ARBA00022670"/>
    </source>
</evidence>
<dbReference type="GeneID" id="66318799"/>
<dbReference type="InterPro" id="IPR000064">
    <property type="entry name" value="NLP_P60_dom"/>
</dbReference>
<evidence type="ECO:0000256" key="6">
    <source>
        <dbReference type="SAM" id="Coils"/>
    </source>
</evidence>
<accession>A0A9P2LM12</accession>
<keyword evidence="4" id="KW-0378">Hydrolase</keyword>
<dbReference type="Pfam" id="PF24568">
    <property type="entry name" value="CC_PcsB"/>
    <property type="match status" value="1"/>
</dbReference>
<dbReference type="Pfam" id="PF00877">
    <property type="entry name" value="NLPC_P60"/>
    <property type="match status" value="1"/>
</dbReference>
<feature type="chain" id="PRO_5040299075" evidence="8">
    <location>
        <begin position="26"/>
        <end position="411"/>
    </location>
</feature>
<keyword evidence="2" id="KW-0645">Protease</keyword>
<evidence type="ECO:0000256" key="1">
    <source>
        <dbReference type="ARBA" id="ARBA00007074"/>
    </source>
</evidence>
<name>A0A9P2LM12_CLOBO</name>
<dbReference type="AlphaFoldDB" id="A0A9P2LM12"/>
<evidence type="ECO:0000256" key="5">
    <source>
        <dbReference type="ARBA" id="ARBA00022807"/>
    </source>
</evidence>